<evidence type="ECO:0000256" key="1">
    <source>
        <dbReference type="SAM" id="Phobius"/>
    </source>
</evidence>
<protein>
    <submittedName>
        <fullName evidence="2">Uncharacterized protein</fullName>
    </submittedName>
</protein>
<name>A0A6M3XGU3_9ZZZZ</name>
<keyword evidence="1" id="KW-0812">Transmembrane</keyword>
<dbReference type="AlphaFoldDB" id="A0A6M3XGU3"/>
<proteinExistence type="predicted"/>
<evidence type="ECO:0000313" key="2">
    <source>
        <dbReference type="EMBL" id="QJH96936.1"/>
    </source>
</evidence>
<gene>
    <name evidence="2" type="ORF">TM448B00871_0025</name>
</gene>
<reference evidence="2" key="1">
    <citation type="submission" date="2020-03" db="EMBL/GenBank/DDBJ databases">
        <title>The deep terrestrial virosphere.</title>
        <authorList>
            <person name="Holmfeldt K."/>
            <person name="Nilsson E."/>
            <person name="Simone D."/>
            <person name="Lopez-Fernandez M."/>
            <person name="Wu X."/>
            <person name="de Brujin I."/>
            <person name="Lundin D."/>
            <person name="Andersson A."/>
            <person name="Bertilsson S."/>
            <person name="Dopson M."/>
        </authorList>
    </citation>
    <scope>NUCLEOTIDE SEQUENCE</scope>
    <source>
        <strain evidence="2">TM448B00871</strain>
    </source>
</reference>
<keyword evidence="1" id="KW-1133">Transmembrane helix</keyword>
<accession>A0A6M3XGU3</accession>
<feature type="transmembrane region" description="Helical" evidence="1">
    <location>
        <begin position="7"/>
        <end position="28"/>
    </location>
</feature>
<sequence>MNKRKWRFIYVVIVLIVITTMFGCYYTTNATQAAKQNNDNVERFNVVSVQDNGKTNISIIME</sequence>
<organism evidence="2">
    <name type="scientific">viral metagenome</name>
    <dbReference type="NCBI Taxonomy" id="1070528"/>
    <lineage>
        <taxon>unclassified sequences</taxon>
        <taxon>metagenomes</taxon>
        <taxon>organismal metagenomes</taxon>
    </lineage>
</organism>
<keyword evidence="1" id="KW-0472">Membrane</keyword>
<dbReference type="EMBL" id="MT144667">
    <property type="protein sequence ID" value="QJH96936.1"/>
    <property type="molecule type" value="Genomic_DNA"/>
</dbReference>
<dbReference type="PROSITE" id="PS51257">
    <property type="entry name" value="PROKAR_LIPOPROTEIN"/>
    <property type="match status" value="1"/>
</dbReference>